<comment type="caution">
    <text evidence="6">The sequence shown here is derived from an EMBL/GenBank/DDBJ whole genome shotgun (WGS) entry which is preliminary data.</text>
</comment>
<dbReference type="PANTHER" id="PTHR44688">
    <property type="entry name" value="DNA-BINDING TRANSCRIPTIONAL ACTIVATOR DEVR_DOSR"/>
    <property type="match status" value="1"/>
</dbReference>
<evidence type="ECO:0000313" key="7">
    <source>
        <dbReference type="Proteomes" id="UP001501009"/>
    </source>
</evidence>
<organism evidence="6 7">
    <name type="scientific">Streptomyces coacervatus</name>
    <dbReference type="NCBI Taxonomy" id="647381"/>
    <lineage>
        <taxon>Bacteria</taxon>
        <taxon>Bacillati</taxon>
        <taxon>Actinomycetota</taxon>
        <taxon>Actinomycetes</taxon>
        <taxon>Kitasatosporales</taxon>
        <taxon>Streptomycetaceae</taxon>
        <taxon>Streptomyces</taxon>
    </lineage>
</organism>
<dbReference type="Gene3D" id="1.10.10.10">
    <property type="entry name" value="Winged helix-like DNA-binding domain superfamily/Winged helix DNA-binding domain"/>
    <property type="match status" value="1"/>
</dbReference>
<keyword evidence="3" id="KW-0804">Transcription</keyword>
<dbReference type="PROSITE" id="PS50043">
    <property type="entry name" value="HTH_LUXR_2"/>
    <property type="match status" value="1"/>
</dbReference>
<dbReference type="SMART" id="SM00421">
    <property type="entry name" value="HTH_LUXR"/>
    <property type="match status" value="1"/>
</dbReference>
<sequence length="911" mass="96936">MFSRSGSTKAVMGPTSHSGEGGRTDPTVGALTPTGDPVLAARFSVPVVPQTFVHRPRLAERLDAGVQGPLTMVAGPAGAGKTLLVADWVTTGGLPGPAAWLTVEPEDSGPGVFWTYVLQAFRHHGIALPDHVGSPARPGRVDHSLLTRLAAWLDGREVPVILVLDDFDGASGSAEVADELQFVLRHAGDGLRLVIVCRAEPLLPLHRYRAAGELVDIRSADLAFRSEETADLADRHGLPLSAEVARVLTERMGGWAAGLRLCALAAERADDPEGFLKDFEAGQSTLADFLLAEVLRAHPPETQDLLLRTSIVEETHPDLANALTGRNDAEPILAELQRANAFVEPIGHSWYRLHPLFAEILRAHLRVRHPGLEPELHRTAAKWLSGAGLLSEALPHAADAGDWDLAAAEFIDDLAIGRMLTGLDAERLDGLFAPMTPEASGPATDLVRAARELTRHDVDRGVAYLRDAEEKLPDDPREAAAAQLSCAVLRVLAARVAGSADMAETAAETAAEAARALPADRLEQRPELTVLMLTDLGSAQLWAGRFDAARATLSAAVQAAEGPSTAFPRHEALSRLALIDYVRGWPGHAESHARAAISEAEHSGLPASVRTGVAQLVLAAVAIDRNDLVAARDHLDQGAASSAASRDPIVAVELALLRSRMQLAKGDPQGALQYLDAISQKPLASAAPSPWVNDRIAMARAAVRLAEDDPQSAVKVFEDEPPHTPEGLVAEARAHLADGAGEQALGILDELSDDPGRGPAVAAWALLARAQAVDALGDTAAAESLVLRALTVSRPHQLRRPFLEAGAWLGRLLSRRPALAQGHDWLVAAPEGRSLAPRTSQGSVLPSPEPLSERERDVLERVALLMSTEEIAADLHLSANTVKTHLKSIYRKLAVSRRGEAARRARELGLL</sequence>
<evidence type="ECO:0000313" key="6">
    <source>
        <dbReference type="EMBL" id="GAA3771986.1"/>
    </source>
</evidence>
<dbReference type="Proteomes" id="UP001501009">
    <property type="component" value="Unassembled WGS sequence"/>
</dbReference>
<evidence type="ECO:0000256" key="1">
    <source>
        <dbReference type="ARBA" id="ARBA00023015"/>
    </source>
</evidence>
<dbReference type="PRINTS" id="PR00038">
    <property type="entry name" value="HTHLUXR"/>
</dbReference>
<proteinExistence type="predicted"/>
<name>A0ABP7GNU2_9ACTN</name>
<dbReference type="CDD" id="cd06170">
    <property type="entry name" value="LuxR_C_like"/>
    <property type="match status" value="1"/>
</dbReference>
<keyword evidence="2" id="KW-0238">DNA-binding</keyword>
<dbReference type="InterPro" id="IPR059106">
    <property type="entry name" value="WHD_MalT"/>
</dbReference>
<evidence type="ECO:0000259" key="5">
    <source>
        <dbReference type="PROSITE" id="PS50043"/>
    </source>
</evidence>
<dbReference type="InterPro" id="IPR027417">
    <property type="entry name" value="P-loop_NTPase"/>
</dbReference>
<dbReference type="InterPro" id="IPR000792">
    <property type="entry name" value="Tscrpt_reg_LuxR_C"/>
</dbReference>
<keyword evidence="1" id="KW-0805">Transcription regulation</keyword>
<dbReference type="PANTHER" id="PTHR44688:SF16">
    <property type="entry name" value="DNA-BINDING TRANSCRIPTIONAL ACTIVATOR DEVR_DOSR"/>
    <property type="match status" value="1"/>
</dbReference>
<feature type="region of interest" description="Disordered" evidence="4">
    <location>
        <begin position="1"/>
        <end position="29"/>
    </location>
</feature>
<keyword evidence="7" id="KW-1185">Reference proteome</keyword>
<feature type="domain" description="HTH luxR-type" evidence="5">
    <location>
        <begin position="844"/>
        <end position="909"/>
    </location>
</feature>
<accession>A0ABP7GNU2</accession>
<protein>
    <submittedName>
        <fullName evidence="6">LuxR family transcriptional regulator</fullName>
    </submittedName>
</protein>
<dbReference type="SUPFAM" id="SSF46894">
    <property type="entry name" value="C-terminal effector domain of the bipartite response regulators"/>
    <property type="match status" value="1"/>
</dbReference>
<dbReference type="Pfam" id="PF00196">
    <property type="entry name" value="GerE"/>
    <property type="match status" value="1"/>
</dbReference>
<dbReference type="Gene3D" id="1.25.40.10">
    <property type="entry name" value="Tetratricopeptide repeat domain"/>
    <property type="match status" value="1"/>
</dbReference>
<dbReference type="EMBL" id="BAABDE010000002">
    <property type="protein sequence ID" value="GAA3771986.1"/>
    <property type="molecule type" value="Genomic_DNA"/>
</dbReference>
<gene>
    <name evidence="6" type="ORF">GCM10022403_004080</name>
</gene>
<evidence type="ECO:0000256" key="3">
    <source>
        <dbReference type="ARBA" id="ARBA00023163"/>
    </source>
</evidence>
<dbReference type="InterPro" id="IPR041617">
    <property type="entry name" value="TPR_MalT"/>
</dbReference>
<evidence type="ECO:0000256" key="4">
    <source>
        <dbReference type="SAM" id="MobiDB-lite"/>
    </source>
</evidence>
<dbReference type="InterPro" id="IPR036388">
    <property type="entry name" value="WH-like_DNA-bd_sf"/>
</dbReference>
<dbReference type="SUPFAM" id="SSF52540">
    <property type="entry name" value="P-loop containing nucleoside triphosphate hydrolases"/>
    <property type="match status" value="1"/>
</dbReference>
<dbReference type="InterPro" id="IPR011990">
    <property type="entry name" value="TPR-like_helical_dom_sf"/>
</dbReference>
<dbReference type="Gene3D" id="3.40.50.300">
    <property type="entry name" value="P-loop containing nucleotide triphosphate hydrolases"/>
    <property type="match status" value="1"/>
</dbReference>
<reference evidence="7" key="1">
    <citation type="journal article" date="2019" name="Int. J. Syst. Evol. Microbiol.">
        <title>The Global Catalogue of Microorganisms (GCM) 10K type strain sequencing project: providing services to taxonomists for standard genome sequencing and annotation.</title>
        <authorList>
            <consortium name="The Broad Institute Genomics Platform"/>
            <consortium name="The Broad Institute Genome Sequencing Center for Infectious Disease"/>
            <person name="Wu L."/>
            <person name="Ma J."/>
        </authorList>
    </citation>
    <scope>NUCLEOTIDE SEQUENCE [LARGE SCALE GENOMIC DNA]</scope>
    <source>
        <strain evidence="7">JCM 17138</strain>
    </source>
</reference>
<dbReference type="Pfam" id="PF25873">
    <property type="entry name" value="WHD_MalT"/>
    <property type="match status" value="1"/>
</dbReference>
<dbReference type="InterPro" id="IPR016032">
    <property type="entry name" value="Sig_transdc_resp-reg_C-effctor"/>
</dbReference>
<dbReference type="Pfam" id="PF17874">
    <property type="entry name" value="TPR_MalT"/>
    <property type="match status" value="1"/>
</dbReference>
<dbReference type="SUPFAM" id="SSF48452">
    <property type="entry name" value="TPR-like"/>
    <property type="match status" value="1"/>
</dbReference>
<evidence type="ECO:0000256" key="2">
    <source>
        <dbReference type="ARBA" id="ARBA00023125"/>
    </source>
</evidence>